<name>A0A4R2L098_9FIRM</name>
<dbReference type="OrthoDB" id="1953500at2"/>
<organism evidence="1 2">
    <name type="scientific">Marinisporobacter balticus</name>
    <dbReference type="NCBI Taxonomy" id="2018667"/>
    <lineage>
        <taxon>Bacteria</taxon>
        <taxon>Bacillati</taxon>
        <taxon>Bacillota</taxon>
        <taxon>Clostridia</taxon>
        <taxon>Peptostreptococcales</taxon>
        <taxon>Thermotaleaceae</taxon>
        <taxon>Marinisporobacter</taxon>
    </lineage>
</organism>
<keyword evidence="2" id="KW-1185">Reference proteome</keyword>
<protein>
    <submittedName>
        <fullName evidence="1">DUF2953 family protein</fullName>
    </submittedName>
</protein>
<dbReference type="InterPro" id="IPR021338">
    <property type="entry name" value="DUF2953"/>
</dbReference>
<reference evidence="1 2" key="1">
    <citation type="submission" date="2019-03" db="EMBL/GenBank/DDBJ databases">
        <title>Genomic Encyclopedia of Type Strains, Phase IV (KMG-IV): sequencing the most valuable type-strain genomes for metagenomic binning, comparative biology and taxonomic classification.</title>
        <authorList>
            <person name="Goeker M."/>
        </authorList>
    </citation>
    <scope>NUCLEOTIDE SEQUENCE [LARGE SCALE GENOMIC DNA]</scope>
    <source>
        <strain evidence="1 2">DSM 102940</strain>
    </source>
</reference>
<dbReference type="Proteomes" id="UP000294919">
    <property type="component" value="Unassembled WGS sequence"/>
</dbReference>
<accession>A0A4R2L098</accession>
<dbReference type="EMBL" id="SLWV01000001">
    <property type="protein sequence ID" value="TCO79824.1"/>
    <property type="molecule type" value="Genomic_DNA"/>
</dbReference>
<evidence type="ECO:0000313" key="2">
    <source>
        <dbReference type="Proteomes" id="UP000294919"/>
    </source>
</evidence>
<dbReference type="AlphaFoldDB" id="A0A4R2L098"/>
<sequence length="203" mass="23628">MMLIIVFSILFFVPITISIKILKDGTNDKVILKIKTLFGLFNYKIEIPFVDLDMKKNGIPFLKLNTEVKKNEDELIEENKTMVTFEEIKKIVKKAKYFLKYYTSPIKYVLEKMKISDFLWTTEFGIENAAVTGLLSGILWAAKSQLITIMRNNITCSKVTLKVIPKFNKESFKTTIHCIINTKIGYIIIATIKFGYTFIRKRW</sequence>
<proteinExistence type="predicted"/>
<gene>
    <name evidence="1" type="ORF">EV214_10155</name>
</gene>
<comment type="caution">
    <text evidence="1">The sequence shown here is derived from an EMBL/GenBank/DDBJ whole genome shotgun (WGS) entry which is preliminary data.</text>
</comment>
<evidence type="ECO:0000313" key="1">
    <source>
        <dbReference type="EMBL" id="TCO79824.1"/>
    </source>
</evidence>
<dbReference type="Pfam" id="PF11167">
    <property type="entry name" value="DUF2953"/>
    <property type="match status" value="1"/>
</dbReference>